<reference evidence="1 2" key="1">
    <citation type="journal article" date="2021" name="Microorganisms">
        <title>Bacterial Dimethylsulfoniopropionate Biosynthesis in the East China Sea.</title>
        <authorList>
            <person name="Liu J."/>
            <person name="Zhang Y."/>
            <person name="Liu J."/>
            <person name="Zhong H."/>
            <person name="Williams B.T."/>
            <person name="Zheng Y."/>
            <person name="Curson A.R.J."/>
            <person name="Sun C."/>
            <person name="Sun H."/>
            <person name="Song D."/>
            <person name="Wagner Mackenzie B."/>
            <person name="Bermejo Martinez A."/>
            <person name="Todd J.D."/>
            <person name="Zhang X.H."/>
        </authorList>
    </citation>
    <scope>NUCLEOTIDE SEQUENCE [LARGE SCALE GENOMIC DNA]</scope>
    <source>
        <strain evidence="1 2">ESS08</strain>
    </source>
</reference>
<proteinExistence type="predicted"/>
<evidence type="ECO:0000313" key="2">
    <source>
        <dbReference type="Proteomes" id="UP000761411"/>
    </source>
</evidence>
<dbReference type="PANTHER" id="PTHR38436:SF1">
    <property type="entry name" value="ESTER CYCLASE"/>
    <property type="match status" value="1"/>
</dbReference>
<name>A0A944CJU7_9BACI</name>
<dbReference type="InterPro" id="IPR009959">
    <property type="entry name" value="Cyclase_SnoaL-like"/>
</dbReference>
<dbReference type="Gene3D" id="3.10.450.50">
    <property type="match status" value="1"/>
</dbReference>
<keyword evidence="2" id="KW-1185">Reference proteome</keyword>
<evidence type="ECO:0000313" key="1">
    <source>
        <dbReference type="EMBL" id="MBS8263626.1"/>
    </source>
</evidence>
<dbReference type="InterPro" id="IPR032710">
    <property type="entry name" value="NTF2-like_dom_sf"/>
</dbReference>
<protein>
    <recommendedName>
        <fullName evidence="3">Ester cyclase</fullName>
    </recommendedName>
</protein>
<sequence>MIRSGNMISEDKRLLAERWFGEYFTQGNLGVIKELTTEDFVYHSRNGENSRESMVEFMKWYRSVFYDDEWVLEDLIEQGNKLVVRYTGWMTYKGGWFDIPSENQRVRETGIMIFLFDGSKVKEMWCENSDAAILYDLGALKKNTHEVF</sequence>
<dbReference type="EMBL" id="QTKX01000001">
    <property type="protein sequence ID" value="MBS8263626.1"/>
    <property type="molecule type" value="Genomic_DNA"/>
</dbReference>
<accession>A0A944CJU7</accession>
<organism evidence="1 2">
    <name type="scientific">Mesobacillus boroniphilus</name>
    <dbReference type="NCBI Taxonomy" id="308892"/>
    <lineage>
        <taxon>Bacteria</taxon>
        <taxon>Bacillati</taxon>
        <taxon>Bacillota</taxon>
        <taxon>Bacilli</taxon>
        <taxon>Bacillales</taxon>
        <taxon>Bacillaceae</taxon>
        <taxon>Mesobacillus</taxon>
    </lineage>
</organism>
<dbReference type="AlphaFoldDB" id="A0A944CJU7"/>
<comment type="caution">
    <text evidence="1">The sequence shown here is derived from an EMBL/GenBank/DDBJ whole genome shotgun (WGS) entry which is preliminary data.</text>
</comment>
<dbReference type="GO" id="GO:0030638">
    <property type="term" value="P:polyketide metabolic process"/>
    <property type="evidence" value="ECO:0007669"/>
    <property type="project" value="InterPro"/>
</dbReference>
<gene>
    <name evidence="1" type="ORF">DYI25_04105</name>
</gene>
<dbReference type="Proteomes" id="UP000761411">
    <property type="component" value="Unassembled WGS sequence"/>
</dbReference>
<dbReference type="PANTHER" id="PTHR38436">
    <property type="entry name" value="POLYKETIDE CYCLASE SNOAL-LIKE DOMAIN"/>
    <property type="match status" value="1"/>
</dbReference>
<dbReference type="Pfam" id="PF07366">
    <property type="entry name" value="SnoaL"/>
    <property type="match status" value="1"/>
</dbReference>
<dbReference type="SUPFAM" id="SSF54427">
    <property type="entry name" value="NTF2-like"/>
    <property type="match status" value="1"/>
</dbReference>
<evidence type="ECO:0008006" key="3">
    <source>
        <dbReference type="Google" id="ProtNLM"/>
    </source>
</evidence>